<feature type="transmembrane region" description="Helical" evidence="1">
    <location>
        <begin position="352"/>
        <end position="371"/>
    </location>
</feature>
<dbReference type="Proteomes" id="UP001155483">
    <property type="component" value="Unassembled WGS sequence"/>
</dbReference>
<organism evidence="3 4">
    <name type="scientific">Paraflavisolibacter caeni</name>
    <dbReference type="NCBI Taxonomy" id="2982496"/>
    <lineage>
        <taxon>Bacteria</taxon>
        <taxon>Pseudomonadati</taxon>
        <taxon>Bacteroidota</taxon>
        <taxon>Chitinophagia</taxon>
        <taxon>Chitinophagales</taxon>
        <taxon>Chitinophagaceae</taxon>
        <taxon>Paraflavisolibacter</taxon>
    </lineage>
</organism>
<keyword evidence="1" id="KW-0472">Membrane</keyword>
<evidence type="ECO:0000313" key="3">
    <source>
        <dbReference type="EMBL" id="MCU7550932.1"/>
    </source>
</evidence>
<feature type="transmembrane region" description="Helical" evidence="1">
    <location>
        <begin position="377"/>
        <end position="400"/>
    </location>
</feature>
<accession>A0A9X2XY83</accession>
<keyword evidence="4" id="KW-1185">Reference proteome</keyword>
<feature type="transmembrane region" description="Helical" evidence="1">
    <location>
        <begin position="322"/>
        <end position="340"/>
    </location>
</feature>
<gene>
    <name evidence="3" type="ORF">OCK74_17560</name>
</gene>
<reference evidence="3" key="1">
    <citation type="submission" date="2022-09" db="EMBL/GenBank/DDBJ databases">
        <authorList>
            <person name="Yuan C."/>
            <person name="Ke Z."/>
        </authorList>
    </citation>
    <scope>NUCLEOTIDE SEQUENCE</scope>
    <source>
        <strain evidence="3">LB-8</strain>
    </source>
</reference>
<feature type="transmembrane region" description="Helical" evidence="1">
    <location>
        <begin position="283"/>
        <end position="302"/>
    </location>
</feature>
<dbReference type="EMBL" id="JAOTIF010000016">
    <property type="protein sequence ID" value="MCU7550932.1"/>
    <property type="molecule type" value="Genomic_DNA"/>
</dbReference>
<keyword evidence="1" id="KW-1133">Transmembrane helix</keyword>
<dbReference type="CDD" id="cd04186">
    <property type="entry name" value="GT_2_like_c"/>
    <property type="match status" value="1"/>
</dbReference>
<dbReference type="PANTHER" id="PTHR43179:SF7">
    <property type="entry name" value="RHAMNOSYLTRANSFERASE WBBL"/>
    <property type="match status" value="1"/>
</dbReference>
<evidence type="ECO:0000259" key="2">
    <source>
        <dbReference type="Pfam" id="PF00535"/>
    </source>
</evidence>
<evidence type="ECO:0000256" key="1">
    <source>
        <dbReference type="SAM" id="Phobius"/>
    </source>
</evidence>
<dbReference type="Pfam" id="PF00535">
    <property type="entry name" value="Glycos_transf_2"/>
    <property type="match status" value="1"/>
</dbReference>
<name>A0A9X2XY83_9BACT</name>
<dbReference type="SUPFAM" id="SSF53448">
    <property type="entry name" value="Nucleotide-diphospho-sugar transferases"/>
    <property type="match status" value="1"/>
</dbReference>
<proteinExistence type="predicted"/>
<feature type="transmembrane region" description="Helical" evidence="1">
    <location>
        <begin position="539"/>
        <end position="559"/>
    </location>
</feature>
<feature type="domain" description="Glycosyltransferase 2-like" evidence="2">
    <location>
        <begin position="4"/>
        <end position="188"/>
    </location>
</feature>
<keyword evidence="1" id="KW-0812">Transmembrane</keyword>
<dbReference type="PANTHER" id="PTHR43179">
    <property type="entry name" value="RHAMNOSYLTRANSFERASE WBBL"/>
    <property type="match status" value="1"/>
</dbReference>
<dbReference type="InterPro" id="IPR001173">
    <property type="entry name" value="Glyco_trans_2-like"/>
</dbReference>
<dbReference type="AlphaFoldDB" id="A0A9X2XY83"/>
<dbReference type="InterPro" id="IPR029044">
    <property type="entry name" value="Nucleotide-diphossugar_trans"/>
</dbReference>
<dbReference type="RefSeq" id="WP_279298371.1">
    <property type="nucleotide sequence ID" value="NZ_JAOTIF010000016.1"/>
</dbReference>
<protein>
    <submittedName>
        <fullName evidence="3">Glycosyltransferase family 2 protein</fullName>
    </submittedName>
</protein>
<dbReference type="Gene3D" id="3.90.550.10">
    <property type="entry name" value="Spore Coat Polysaccharide Biosynthesis Protein SpsA, Chain A"/>
    <property type="match status" value="1"/>
</dbReference>
<sequence length="640" mass="72477">MQVSVIIVNYNVKHFLEQCLYSLQKGTLQNIQVIVVDNQSSDGSIEYLQPKFPKVQFLQAGANLGFAKACNKGLQYATGNYILFLNPDTIIAEDTIEKCLHFFLKHSDAGALGVRMLDGSGNFLKESKRAFPAPTTSLFKLFGLSALFPKSKIFSRYYLGHLDAHQNHKVDVLAGAFMMVRKDVLEKVGSFDETFFMYGEDIDLSYRIQEEGGFQNYYLAETEIIHFKGESTKRGSLNYVRMFFQAMSIFVHKHYGGAKAGIFNAAIHFAIWVRALISAVAKLVRWIGLPLIDAVIILFSFWLVKEAWANVVKGGHVYPNTLLQVAFPAFTFVYLAVAYFSGLYNKTFRQRTLVRSSLIALLTLLAGYALLPEHYRFSRGIVLFGSLLSFLLLFLFRLVLLKGKLLQHPPHSISKPYILIAGSEKEFEEVKHILQQQKLHKKIIDRLSIDTQTNIHAMLQNMEAIALASGAKELIMCVGEIPARSVMYLIQHIPVSTWFHMEGSSSIVGSDLSYTSGEVLTAEEKFNLAQPHKKRSKRLVDMITALIFLISFPIHLLVIKKPLSFLGNSMRVLIGRKTWIGYHTRGKGLPVLRQAVVSVLGPKKDILNENISRLDYWYARNYEPMHDVKLILKNYRNLDG</sequence>
<comment type="caution">
    <text evidence="3">The sequence shown here is derived from an EMBL/GenBank/DDBJ whole genome shotgun (WGS) entry which is preliminary data.</text>
</comment>
<reference evidence="3" key="2">
    <citation type="submission" date="2023-04" db="EMBL/GenBank/DDBJ databases">
        <title>Paracnuella aquatica gen. nov., sp. nov., a member of the family Chitinophagaceae isolated from a hot spring.</title>
        <authorList>
            <person name="Wang C."/>
        </authorList>
    </citation>
    <scope>NUCLEOTIDE SEQUENCE</scope>
    <source>
        <strain evidence="3">LB-8</strain>
    </source>
</reference>
<evidence type="ECO:0000313" key="4">
    <source>
        <dbReference type="Proteomes" id="UP001155483"/>
    </source>
</evidence>